<dbReference type="RefSeq" id="WP_067585041.1">
    <property type="nucleotide sequence ID" value="NZ_JABMCZ010000002.1"/>
</dbReference>
<dbReference type="InterPro" id="IPR036597">
    <property type="entry name" value="Fido-like_dom_sf"/>
</dbReference>
<evidence type="ECO:0000313" key="3">
    <source>
        <dbReference type="Proteomes" id="UP000076512"/>
    </source>
</evidence>
<dbReference type="InterPro" id="IPR003812">
    <property type="entry name" value="Fido"/>
</dbReference>
<evidence type="ECO:0000259" key="1">
    <source>
        <dbReference type="PROSITE" id="PS51459"/>
    </source>
</evidence>
<gene>
    <name evidence="2" type="ORF">AWN90_12580</name>
</gene>
<accession>A0A164IE58</accession>
<dbReference type="OrthoDB" id="5241763at2"/>
<feature type="domain" description="Fido" evidence="1">
    <location>
        <begin position="123"/>
        <end position="251"/>
    </location>
</feature>
<organism evidence="2 3">
    <name type="scientific">Nocardia terpenica</name>
    <dbReference type="NCBI Taxonomy" id="455432"/>
    <lineage>
        <taxon>Bacteria</taxon>
        <taxon>Bacillati</taxon>
        <taxon>Actinomycetota</taxon>
        <taxon>Actinomycetes</taxon>
        <taxon>Mycobacteriales</taxon>
        <taxon>Nocardiaceae</taxon>
        <taxon>Nocardia</taxon>
    </lineage>
</organism>
<keyword evidence="3" id="KW-1185">Reference proteome</keyword>
<dbReference type="Proteomes" id="UP000076512">
    <property type="component" value="Unassembled WGS sequence"/>
</dbReference>
<sequence>MTDVLQPLVDLPGVRDAADRARDALAEVHRHRANRRGWPTTAAEAAVRAARSSAAIDGGSTDLSAVFDAASAGPSVVTQAAASGPVAPAGGRVADPILAGALRVGQALDGDALRTLTGVWQRAPLQALARLHLLAAADLVADEQQLGRPRTAPGVAERLDLLTQTVLTSAAPAPVLAAVVHGELLALRPFGTADGIVARAASRLVAVSSGLDPHSLGVPEVFWLRRRQAYQDAAAAFGAGTPEGVGGWVMLCCGALEDGAREAHSIADSAAG</sequence>
<dbReference type="STRING" id="455432.AWN90_12580"/>
<protein>
    <submittedName>
        <fullName evidence="2">Oxidoreductase</fullName>
    </submittedName>
</protein>
<dbReference type="AlphaFoldDB" id="A0A164IE58"/>
<dbReference type="Gene3D" id="1.10.3290.10">
    <property type="entry name" value="Fido-like domain"/>
    <property type="match status" value="1"/>
</dbReference>
<dbReference type="EMBL" id="LWGR01000021">
    <property type="protein sequence ID" value="KZM69354.1"/>
    <property type="molecule type" value="Genomic_DNA"/>
</dbReference>
<comment type="caution">
    <text evidence="2">The sequence shown here is derived from an EMBL/GenBank/DDBJ whole genome shotgun (WGS) entry which is preliminary data.</text>
</comment>
<dbReference type="PROSITE" id="PS51459">
    <property type="entry name" value="FIDO"/>
    <property type="match status" value="1"/>
</dbReference>
<name>A0A164IE58_9NOCA</name>
<proteinExistence type="predicted"/>
<reference evidence="2 3" key="1">
    <citation type="submission" date="2016-04" db="EMBL/GenBank/DDBJ databases">
        <authorList>
            <person name="Evans L.H."/>
            <person name="Alamgir A."/>
            <person name="Owens N."/>
            <person name="Weber N.D."/>
            <person name="Virtaneva K."/>
            <person name="Barbian K."/>
            <person name="Babar A."/>
            <person name="Rosenke K."/>
        </authorList>
    </citation>
    <scope>NUCLEOTIDE SEQUENCE [LARGE SCALE GENOMIC DNA]</scope>
    <source>
        <strain evidence="2 3">IFM 0406</strain>
    </source>
</reference>
<evidence type="ECO:0000313" key="2">
    <source>
        <dbReference type="EMBL" id="KZM69354.1"/>
    </source>
</evidence>